<organism evidence="1">
    <name type="scientific">Anguilla anguilla</name>
    <name type="common">European freshwater eel</name>
    <name type="synonym">Muraena anguilla</name>
    <dbReference type="NCBI Taxonomy" id="7936"/>
    <lineage>
        <taxon>Eukaryota</taxon>
        <taxon>Metazoa</taxon>
        <taxon>Chordata</taxon>
        <taxon>Craniata</taxon>
        <taxon>Vertebrata</taxon>
        <taxon>Euteleostomi</taxon>
        <taxon>Actinopterygii</taxon>
        <taxon>Neopterygii</taxon>
        <taxon>Teleostei</taxon>
        <taxon>Anguilliformes</taxon>
        <taxon>Anguillidae</taxon>
        <taxon>Anguilla</taxon>
    </lineage>
</organism>
<reference evidence="1" key="2">
    <citation type="journal article" date="2015" name="Fish Shellfish Immunol.">
        <title>Early steps in the European eel (Anguilla anguilla)-Vibrio vulnificus interaction in the gills: Role of the RtxA13 toxin.</title>
        <authorList>
            <person name="Callol A."/>
            <person name="Pajuelo D."/>
            <person name="Ebbesson L."/>
            <person name="Teles M."/>
            <person name="MacKenzie S."/>
            <person name="Amaro C."/>
        </authorList>
    </citation>
    <scope>NUCLEOTIDE SEQUENCE</scope>
</reference>
<dbReference type="EMBL" id="GBXM01029251">
    <property type="protein sequence ID" value="JAH79326.1"/>
    <property type="molecule type" value="Transcribed_RNA"/>
</dbReference>
<proteinExistence type="predicted"/>
<evidence type="ECO:0000313" key="1">
    <source>
        <dbReference type="EMBL" id="JAH79326.1"/>
    </source>
</evidence>
<reference evidence="1" key="1">
    <citation type="submission" date="2014-11" db="EMBL/GenBank/DDBJ databases">
        <authorList>
            <person name="Amaro Gonzalez C."/>
        </authorList>
    </citation>
    <scope>NUCLEOTIDE SEQUENCE</scope>
</reference>
<accession>A0A0E9VMU2</accession>
<dbReference type="AlphaFoldDB" id="A0A0E9VMU2"/>
<protein>
    <submittedName>
        <fullName evidence="1">Uncharacterized protein</fullName>
    </submittedName>
</protein>
<sequence length="91" mass="10048">MLVPELLRFFRMALVVILGFFLASRTTILASAGVTFGFLPHPFEIFHSMELLVLSDDALHCGHWHLKTLGYGFVAFSPSCEQPQCATGGPH</sequence>
<name>A0A0E9VMU2_ANGAN</name>